<dbReference type="InterPro" id="IPR002053">
    <property type="entry name" value="Glyco_hydro_25"/>
</dbReference>
<dbReference type="PROSITE" id="PS51904">
    <property type="entry name" value="GLYCOSYL_HYDROL_F25_2"/>
    <property type="match status" value="1"/>
</dbReference>
<evidence type="ECO:0000313" key="3">
    <source>
        <dbReference type="Proteomes" id="UP000245080"/>
    </source>
</evidence>
<protein>
    <recommendedName>
        <fullName evidence="4">1,4-beta-N-acetylmuramidase</fullName>
    </recommendedName>
</protein>
<organism evidence="2 3">
    <name type="scientific">Levilactobacillus bambusae</name>
    <dbReference type="NCBI Taxonomy" id="2024736"/>
    <lineage>
        <taxon>Bacteria</taxon>
        <taxon>Bacillati</taxon>
        <taxon>Bacillota</taxon>
        <taxon>Bacilli</taxon>
        <taxon>Lactobacillales</taxon>
        <taxon>Lactobacillaceae</taxon>
        <taxon>Levilactobacillus</taxon>
    </lineage>
</organism>
<sequence>MFWWHTIPRCDSQSKSVISRRSFIFMTLSIRTTLTTVAAAFTLTSVSLVSQTKAPQTNVAASAKADVATKRIADVSEFQGDINWKEASKHLDAVITRVQAGNPGDDGYHYDTKAKTNAQGAKSNHLSFGQYEYSQFTSVKDAQNEAKSFYQHSDKSAKFLVLDNETRATSDGSESDYVKAWVKQMKKLTNKPLVYYSSENFAKENNIDTSQFSGSWIANYSSKPEKTDLWQYSQSGSVKGIDGDVDMDTAVNNKTVASWLD</sequence>
<name>A0A2V1MYR9_9LACO</name>
<dbReference type="PANTHER" id="PTHR34135">
    <property type="entry name" value="LYSOZYME"/>
    <property type="match status" value="1"/>
</dbReference>
<dbReference type="EMBL" id="QCXQ01000002">
    <property type="protein sequence ID" value="PWG00154.1"/>
    <property type="molecule type" value="Genomic_DNA"/>
</dbReference>
<dbReference type="InterPro" id="IPR017853">
    <property type="entry name" value="GH"/>
</dbReference>
<proteinExistence type="inferred from homology"/>
<dbReference type="SUPFAM" id="SSF51445">
    <property type="entry name" value="(Trans)glycosidases"/>
    <property type="match status" value="1"/>
</dbReference>
<dbReference type="PANTHER" id="PTHR34135:SF1">
    <property type="entry name" value="GLYCOSYL HYDROLASE FAMILY 25"/>
    <property type="match status" value="1"/>
</dbReference>
<dbReference type="GO" id="GO:0016998">
    <property type="term" value="P:cell wall macromolecule catabolic process"/>
    <property type="evidence" value="ECO:0007669"/>
    <property type="project" value="InterPro"/>
</dbReference>
<dbReference type="Proteomes" id="UP000245080">
    <property type="component" value="Unassembled WGS sequence"/>
</dbReference>
<dbReference type="Gene3D" id="3.20.20.80">
    <property type="entry name" value="Glycosidases"/>
    <property type="match status" value="1"/>
</dbReference>
<evidence type="ECO:0000256" key="1">
    <source>
        <dbReference type="ARBA" id="ARBA00010646"/>
    </source>
</evidence>
<dbReference type="OrthoDB" id="5056238at2"/>
<accession>A0A2V1MYR9</accession>
<comment type="similarity">
    <text evidence="1">Belongs to the glycosyl hydrolase 25 family.</text>
</comment>
<dbReference type="GO" id="GO:0009253">
    <property type="term" value="P:peptidoglycan catabolic process"/>
    <property type="evidence" value="ECO:0007669"/>
    <property type="project" value="InterPro"/>
</dbReference>
<reference evidence="2 3" key="1">
    <citation type="journal article" date="2018" name="Int. J. Syst. Evol. Microbiol.">
        <title>Lactobacillus bambusae sp. nov., isolated from a traditional fermented Ma-bamboo shoots of Taiwan.</title>
        <authorList>
            <person name="Wang L.-T."/>
        </authorList>
    </citation>
    <scope>NUCLEOTIDE SEQUENCE [LARGE SCALE GENOMIC DNA]</scope>
    <source>
        <strain evidence="2 3">BS-W1</strain>
    </source>
</reference>
<dbReference type="AlphaFoldDB" id="A0A2V1MYR9"/>
<comment type="caution">
    <text evidence="2">The sequence shown here is derived from an EMBL/GenBank/DDBJ whole genome shotgun (WGS) entry which is preliminary data.</text>
</comment>
<evidence type="ECO:0008006" key="4">
    <source>
        <dbReference type="Google" id="ProtNLM"/>
    </source>
</evidence>
<keyword evidence="3" id="KW-1185">Reference proteome</keyword>
<evidence type="ECO:0000313" key="2">
    <source>
        <dbReference type="EMBL" id="PWG00154.1"/>
    </source>
</evidence>
<dbReference type="GO" id="GO:0003796">
    <property type="term" value="F:lysozyme activity"/>
    <property type="evidence" value="ECO:0007669"/>
    <property type="project" value="InterPro"/>
</dbReference>
<gene>
    <name evidence="2" type="ORF">DCM90_04260</name>
</gene>
<dbReference type="GO" id="GO:0016052">
    <property type="term" value="P:carbohydrate catabolic process"/>
    <property type="evidence" value="ECO:0007669"/>
    <property type="project" value="TreeGrafter"/>
</dbReference>
<dbReference type="Pfam" id="PF01183">
    <property type="entry name" value="Glyco_hydro_25"/>
    <property type="match status" value="1"/>
</dbReference>